<feature type="domain" description="LamG-like jellyroll fold" evidence="5">
    <location>
        <begin position="884"/>
        <end position="1027"/>
    </location>
</feature>
<dbReference type="EMBL" id="BONX01000057">
    <property type="protein sequence ID" value="GIH00790.1"/>
    <property type="molecule type" value="Genomic_DNA"/>
</dbReference>
<feature type="region of interest" description="Disordered" evidence="3">
    <location>
        <begin position="611"/>
        <end position="643"/>
    </location>
</feature>
<sequence length="1487" mass="157843">MTLVLKRRVGSVLCAILAGGFLSAAPASAREPAATACTVPAGGLVAETEEVALALAAECGVEVRVAEYQDYAVRWFAEPDGRVRTETYAAAQWAQDASGHWVDVDPTLVPTGDGGFRTTATVSDLRIAGGDGAFVTATAPTGQRVGLDWPGTLPAPRVSGSTAVFDDVMRDVDLEVYASADGFSYAFVVHTAAAAADPALKRIELGLEVAGLDVAVDTDSDTAELTDTGGELVYAVETPWMWDSSTPEASTATARAGGNVVATESGRAAAMDLEMDGETLAVLPDADLLGNPDLRYPLYIDPRFTGKISQWANLHYGTSGQYVHQTTWSGDSYLRVGFQGWQNDNAVGLWRSAIQFNGLDDLEHRVVADAQIWMTQDHTGGCGTSYKVRLGAMDYFKRSTATFANTYPDKYIGMVATTTVPTSNEDQCGDEGDKRFKWQDSHLTDRLKYIVDRGWATASFTIFSDNEGSRNQWRKLLPGSGKLVIWHTANKPVDLFSNGERCATSAPGYKLNTLVPTLRATAPANLAPAAELRFELTKVGSSAVIKQLNVAVTSKGTKTVTVPSGTLTEGTGYRWRVRVWDSDGDSARTGPYSAYCYFRVNAQPQVPSAMSTEKLGCGTQSSPTLVTTPTPTLTATPRDPDGGKVRLRYELSRPTGAVLSQKTPDGQAGTALPSRVDKSLALAEGVYRWRAQTLDEFGAGPWSSYCWFQIDTTPPEPADVAQVTVDPAPGDVVHFDLVGGGDVAKFRYVLAPEAGGNGRSVKACTNYTCKLTVDAVNGRARIDVLPSRTTIDHVLQVWALDAAGNESSRTDTWFVSAPTEPVKPVGAWRFDGDTADDAGPAGLTVAAGPRYGTDRHGRAGGALEVGGDNTRCAVTGGPPLDTADSFTLAAWVRIDNYSTGAGQTIFGMPGSGGSNVKLLLNGNGTLWSVSRHSQGTGAQAYWDQATAPVSGVSAGSWVHVAGVYDAPAERLRIYLNGALAGSGPVTFDPPTGTGRMGVGCGFGGSPFEAIHGAVDDAVAVQQVLTSGQIAALAGTNEGLPAGTRAWWPLRQQYAAEQSGQGPQLSTLDSASWVADQHGRANSALAFDGNTCPTAERVPVRTDGSFTASAWVYLDPAHITGHSRVFSLHGSRHFAAMLKYNSTTLGWEFAVTKADDTAATGGSVSGAATPGKWTHLAVTVNADTRRIALYVNGALAEEQTVGFALWRATELVVGCGGTADGTRSSRWKGAMSDVRVWRGVATPDTIQGLRTEQLAYWELGRDELGTDGWGADHNLVFSGEHQWVEDRYNWCHAAYGLGFAGAGYASTTRPVVTTDQSFTVAAWTRLNSADGYRTVASQTGVNRMAFNLAFHPTIDDGGRFQLSTPSSDGTSSGAWHRIVGKQAPELGRWYHVAGVFDFGTGTMRLYVNGVPQGEQRMIASPWQASGPFVVGAAFEDGAMVNQMDGVIDQVRVWSGVVDPLVIRDLARRLPSQPDPGSGSCDGDDEQAR</sequence>
<feature type="region of interest" description="Disordered" evidence="3">
    <location>
        <begin position="1467"/>
        <end position="1487"/>
    </location>
</feature>
<accession>A0ABQ4F1S1</accession>
<evidence type="ECO:0000313" key="7">
    <source>
        <dbReference type="Proteomes" id="UP000621500"/>
    </source>
</evidence>
<feature type="domain" description="LamG-like jellyroll fold" evidence="5">
    <location>
        <begin position="1315"/>
        <end position="1459"/>
    </location>
</feature>
<keyword evidence="7" id="KW-1185">Reference proteome</keyword>
<dbReference type="Gene3D" id="2.60.40.10">
    <property type="entry name" value="Immunoglobulins"/>
    <property type="match status" value="2"/>
</dbReference>
<dbReference type="InterPro" id="IPR013320">
    <property type="entry name" value="ConA-like_dom_sf"/>
</dbReference>
<feature type="compositionally biased region" description="Low complexity" evidence="3">
    <location>
        <begin position="623"/>
        <end position="637"/>
    </location>
</feature>
<dbReference type="PANTHER" id="PTHR46943:SF1">
    <property type="entry name" value="PENTRAXIN-RELATED PROTEIN PTX3"/>
    <property type="match status" value="1"/>
</dbReference>
<dbReference type="Gene3D" id="2.60.120.200">
    <property type="match status" value="3"/>
</dbReference>
<evidence type="ECO:0000256" key="1">
    <source>
        <dbReference type="ARBA" id="ARBA00022729"/>
    </source>
</evidence>
<keyword evidence="1 4" id="KW-0732">Signal</keyword>
<dbReference type="RefSeq" id="WP_203862078.1">
    <property type="nucleotide sequence ID" value="NZ_BAAAZQ010000030.1"/>
</dbReference>
<evidence type="ECO:0000256" key="2">
    <source>
        <dbReference type="ARBA" id="ARBA00023157"/>
    </source>
</evidence>
<organism evidence="6 7">
    <name type="scientific">Plantactinospora mayteni</name>
    <dbReference type="NCBI Taxonomy" id="566021"/>
    <lineage>
        <taxon>Bacteria</taxon>
        <taxon>Bacillati</taxon>
        <taxon>Actinomycetota</taxon>
        <taxon>Actinomycetes</taxon>
        <taxon>Micromonosporales</taxon>
        <taxon>Micromonosporaceae</taxon>
        <taxon>Plantactinospora</taxon>
    </lineage>
</organism>
<reference evidence="6 7" key="1">
    <citation type="submission" date="2021-01" db="EMBL/GenBank/DDBJ databases">
        <title>Whole genome shotgun sequence of Plantactinospora mayteni NBRC 109088.</title>
        <authorList>
            <person name="Komaki H."/>
            <person name="Tamura T."/>
        </authorList>
    </citation>
    <scope>NUCLEOTIDE SEQUENCE [LARGE SCALE GENOMIC DNA]</scope>
    <source>
        <strain evidence="6 7">NBRC 109088</strain>
    </source>
</reference>
<evidence type="ECO:0000259" key="5">
    <source>
        <dbReference type="SMART" id="SM00560"/>
    </source>
</evidence>
<dbReference type="SUPFAM" id="SSF49899">
    <property type="entry name" value="Concanavalin A-like lectins/glucanases"/>
    <property type="match status" value="3"/>
</dbReference>
<proteinExistence type="predicted"/>
<protein>
    <recommendedName>
        <fullName evidence="5">LamG-like jellyroll fold domain-containing protein</fullName>
    </recommendedName>
</protein>
<feature type="compositionally biased region" description="Low complexity" evidence="3">
    <location>
        <begin position="1469"/>
        <end position="1479"/>
    </location>
</feature>
<dbReference type="Pfam" id="PF13385">
    <property type="entry name" value="Laminin_G_3"/>
    <property type="match status" value="3"/>
</dbReference>
<dbReference type="InterPro" id="IPR013783">
    <property type="entry name" value="Ig-like_fold"/>
</dbReference>
<gene>
    <name evidence="6" type="ORF">Pma05_73620</name>
</gene>
<evidence type="ECO:0000256" key="3">
    <source>
        <dbReference type="SAM" id="MobiDB-lite"/>
    </source>
</evidence>
<evidence type="ECO:0000256" key="4">
    <source>
        <dbReference type="SAM" id="SignalP"/>
    </source>
</evidence>
<dbReference type="SMART" id="SM00560">
    <property type="entry name" value="LamGL"/>
    <property type="match status" value="3"/>
</dbReference>
<comment type="caution">
    <text evidence="6">The sequence shown here is derived from an EMBL/GenBank/DDBJ whole genome shotgun (WGS) entry which is preliminary data.</text>
</comment>
<dbReference type="InterPro" id="IPR042837">
    <property type="entry name" value="PTX3"/>
</dbReference>
<name>A0ABQ4F1S1_9ACTN</name>
<evidence type="ECO:0000313" key="6">
    <source>
        <dbReference type="EMBL" id="GIH00790.1"/>
    </source>
</evidence>
<feature type="domain" description="LamG-like jellyroll fold" evidence="5">
    <location>
        <begin position="1103"/>
        <end position="1243"/>
    </location>
</feature>
<feature type="signal peptide" evidence="4">
    <location>
        <begin position="1"/>
        <end position="29"/>
    </location>
</feature>
<feature type="chain" id="PRO_5047243361" description="LamG-like jellyroll fold domain-containing protein" evidence="4">
    <location>
        <begin position="30"/>
        <end position="1487"/>
    </location>
</feature>
<dbReference type="InterPro" id="IPR006558">
    <property type="entry name" value="LamG-like"/>
</dbReference>
<dbReference type="PANTHER" id="PTHR46943">
    <property type="entry name" value="PENTRAXIN-RELATED PROTEIN PTX3"/>
    <property type="match status" value="1"/>
</dbReference>
<keyword evidence="2" id="KW-1015">Disulfide bond</keyword>
<dbReference type="Proteomes" id="UP000621500">
    <property type="component" value="Unassembled WGS sequence"/>
</dbReference>